<feature type="region of interest" description="Disordered" evidence="5">
    <location>
        <begin position="165"/>
        <end position="186"/>
    </location>
</feature>
<dbReference type="CDD" id="cd00200">
    <property type="entry name" value="WD40"/>
    <property type="match status" value="1"/>
</dbReference>
<dbReference type="InterPro" id="IPR036322">
    <property type="entry name" value="WD40_repeat_dom_sf"/>
</dbReference>
<feature type="repeat" description="WD" evidence="4">
    <location>
        <begin position="479"/>
        <end position="513"/>
    </location>
</feature>
<feature type="repeat" description="WD" evidence="4">
    <location>
        <begin position="354"/>
        <end position="388"/>
    </location>
</feature>
<evidence type="ECO:0000256" key="4">
    <source>
        <dbReference type="PROSITE-ProRule" id="PRU00221"/>
    </source>
</evidence>
<keyword evidence="2" id="KW-0677">Repeat</keyword>
<evidence type="ECO:0000313" key="8">
    <source>
        <dbReference type="Proteomes" id="UP001465976"/>
    </source>
</evidence>
<dbReference type="InterPro" id="IPR020472">
    <property type="entry name" value="WD40_PAC1"/>
</dbReference>
<dbReference type="InterPro" id="IPR050349">
    <property type="entry name" value="WD_LIS1/nudF_dynein_reg"/>
</dbReference>
<evidence type="ECO:0000256" key="1">
    <source>
        <dbReference type="ARBA" id="ARBA00022574"/>
    </source>
</evidence>
<feature type="repeat" description="WD" evidence="4">
    <location>
        <begin position="594"/>
        <end position="630"/>
    </location>
</feature>
<dbReference type="SUPFAM" id="SSF50978">
    <property type="entry name" value="WD40 repeat-like"/>
    <property type="match status" value="1"/>
</dbReference>
<dbReference type="PROSITE" id="PS50114">
    <property type="entry name" value="GATA_ZN_FINGER_2"/>
    <property type="match status" value="1"/>
</dbReference>
<feature type="repeat" description="WD" evidence="4">
    <location>
        <begin position="444"/>
        <end position="478"/>
    </location>
</feature>
<evidence type="ECO:0000256" key="5">
    <source>
        <dbReference type="SAM" id="MobiDB-lite"/>
    </source>
</evidence>
<feature type="repeat" description="WD" evidence="4">
    <location>
        <begin position="389"/>
        <end position="430"/>
    </location>
</feature>
<dbReference type="EMBL" id="JBAHYK010000094">
    <property type="protein sequence ID" value="KAL0578543.1"/>
    <property type="molecule type" value="Genomic_DNA"/>
</dbReference>
<gene>
    <name evidence="7" type="primary">TUP1_1</name>
    <name evidence="7" type="ORF">V5O48_003444</name>
</gene>
<feature type="compositionally biased region" description="Polar residues" evidence="5">
    <location>
        <begin position="37"/>
        <end position="46"/>
    </location>
</feature>
<dbReference type="Gene3D" id="2.130.10.10">
    <property type="entry name" value="YVTN repeat-like/Quinoprotein amine dehydrogenase"/>
    <property type="match status" value="1"/>
</dbReference>
<feature type="region of interest" description="Disordered" evidence="5">
    <location>
        <begin position="218"/>
        <end position="244"/>
    </location>
</feature>
<feature type="region of interest" description="Disordered" evidence="5">
    <location>
        <begin position="37"/>
        <end position="145"/>
    </location>
</feature>
<dbReference type="Pfam" id="PF00400">
    <property type="entry name" value="WD40"/>
    <property type="match status" value="7"/>
</dbReference>
<name>A0ABR3FSV1_9AGAR</name>
<dbReference type="SMART" id="SM00320">
    <property type="entry name" value="WD40"/>
    <property type="match status" value="7"/>
</dbReference>
<dbReference type="Gene3D" id="3.30.50.10">
    <property type="entry name" value="Erythroid Transcription Factor GATA-1, subunit A"/>
    <property type="match status" value="1"/>
</dbReference>
<dbReference type="PROSITE" id="PS50082">
    <property type="entry name" value="WD_REPEATS_2"/>
    <property type="match status" value="6"/>
</dbReference>
<evidence type="ECO:0000256" key="3">
    <source>
        <dbReference type="PROSITE-ProRule" id="PRU00094"/>
    </source>
</evidence>
<dbReference type="SUPFAM" id="SSF57716">
    <property type="entry name" value="Glucocorticoid receptor-like (DNA-binding domain)"/>
    <property type="match status" value="1"/>
</dbReference>
<accession>A0ABR3FSV1</accession>
<dbReference type="CDD" id="cd00202">
    <property type="entry name" value="ZnF_GATA"/>
    <property type="match status" value="1"/>
</dbReference>
<dbReference type="InterPro" id="IPR013088">
    <property type="entry name" value="Znf_NHR/GATA"/>
</dbReference>
<keyword evidence="3" id="KW-0862">Zinc</keyword>
<dbReference type="Pfam" id="PF00320">
    <property type="entry name" value="GATA"/>
    <property type="match status" value="1"/>
</dbReference>
<feature type="repeat" description="WD" evidence="4">
    <location>
        <begin position="552"/>
        <end position="584"/>
    </location>
</feature>
<dbReference type="PROSITE" id="PS50294">
    <property type="entry name" value="WD_REPEATS_REGION"/>
    <property type="match status" value="6"/>
</dbReference>
<reference evidence="7 8" key="1">
    <citation type="submission" date="2024-02" db="EMBL/GenBank/DDBJ databases">
        <title>A draft genome for the cacao thread blight pathogen Marasmius crinis-equi.</title>
        <authorList>
            <person name="Cohen S.P."/>
            <person name="Baruah I.K."/>
            <person name="Amoako-Attah I."/>
            <person name="Bukari Y."/>
            <person name="Meinhardt L.W."/>
            <person name="Bailey B.A."/>
        </authorList>
    </citation>
    <scope>NUCLEOTIDE SEQUENCE [LARGE SCALE GENOMIC DNA]</scope>
    <source>
        <strain evidence="7 8">GH-76</strain>
    </source>
</reference>
<comment type="caution">
    <text evidence="7">The sequence shown here is derived from an EMBL/GenBank/DDBJ whole genome shotgun (WGS) entry which is preliminary data.</text>
</comment>
<dbReference type="InterPro" id="IPR015943">
    <property type="entry name" value="WD40/YVTN_repeat-like_dom_sf"/>
</dbReference>
<dbReference type="PROSITE" id="PS00678">
    <property type="entry name" value="WD_REPEATS_1"/>
    <property type="match status" value="3"/>
</dbReference>
<proteinExistence type="predicted"/>
<dbReference type="Proteomes" id="UP001465976">
    <property type="component" value="Unassembled WGS sequence"/>
</dbReference>
<feature type="domain" description="GATA-type" evidence="6">
    <location>
        <begin position="179"/>
        <end position="222"/>
    </location>
</feature>
<dbReference type="InterPro" id="IPR019775">
    <property type="entry name" value="WD40_repeat_CS"/>
</dbReference>
<feature type="region of interest" description="Disordered" evidence="5">
    <location>
        <begin position="521"/>
        <end position="546"/>
    </location>
</feature>
<dbReference type="SMART" id="SM00401">
    <property type="entry name" value="ZnF_GATA"/>
    <property type="match status" value="1"/>
</dbReference>
<evidence type="ECO:0000313" key="7">
    <source>
        <dbReference type="EMBL" id="KAL0578543.1"/>
    </source>
</evidence>
<evidence type="ECO:0000256" key="2">
    <source>
        <dbReference type="ARBA" id="ARBA00022737"/>
    </source>
</evidence>
<dbReference type="InterPro" id="IPR001680">
    <property type="entry name" value="WD40_rpt"/>
</dbReference>
<feature type="compositionally biased region" description="Low complexity" evidence="5">
    <location>
        <begin position="129"/>
        <end position="142"/>
    </location>
</feature>
<dbReference type="PANTHER" id="PTHR44129">
    <property type="entry name" value="WD REPEAT-CONTAINING PROTEIN POP1"/>
    <property type="match status" value="1"/>
</dbReference>
<feature type="compositionally biased region" description="Low complexity" evidence="5">
    <location>
        <begin position="165"/>
        <end position="178"/>
    </location>
</feature>
<keyword evidence="3" id="KW-0863">Zinc-finger</keyword>
<keyword evidence="8" id="KW-1185">Reference proteome</keyword>
<dbReference type="InterPro" id="IPR000679">
    <property type="entry name" value="Znf_GATA"/>
</dbReference>
<dbReference type="PRINTS" id="PR00320">
    <property type="entry name" value="GPROTEINBRPT"/>
</dbReference>
<sequence>MVDVVERIQEILPNHSFEPAPGWDNTQIWNNLKSSAPISMTSHQNTGSGGPMPPPILDTELSATSDVSMDIDPELPADPLPGGISRPDDRDLQSTGGQTGLERNGGVQASQSEGHSRGVKRKYTPQVDPSAAQAQPPLQQQSNGKDMMPMVGVLSAVSAAPPIAISTTTGTGSHSTSAQQQRQPCLGCGATSSPAWRKGPMGPRTLCNACGLQYSKLNKKRPPPGQTQPQHGPSGISGALVPDDTTPTASAINIPAGNFPEDVDVATYPPALKKEGSDWYAIFNPKVEKGFDVSLVHTLMHERFLFVVCCVRFSPDGKYLATGCNRTVQIYDTKTGVRICVLVDQDAWKGDLYIRTVCFSPDGKLLATGAEDKRLRIWDIAKRRIRNIFDGHQQEIYSLDFSSDGRLLVSGSGDKTARIWDMMDGTSKVLTIGHPDSVNIDGGITSTAISPNGQYVAAGSLDPVVRIWDAATGQLVERLRGHRDSVYSVAFTPDGKGLVSGSLDNTTKYWDVSALMASRLAKDREEGQNGSASAPGALNSDGDNQSRYTMDLTKHKDYVLSVAVSRDNQWVVSGSKDCGVQFWDSRNATVQCMLQGHKNSVISVDLSPSGNVLASGSGDWQARIWSYTTK</sequence>
<keyword evidence="1 4" id="KW-0853">WD repeat</keyword>
<keyword evidence="3" id="KW-0479">Metal-binding</keyword>
<protein>
    <submittedName>
        <fullName evidence="7">General transcription repressor</fullName>
    </submittedName>
</protein>
<evidence type="ECO:0000259" key="6">
    <source>
        <dbReference type="PROSITE" id="PS50114"/>
    </source>
</evidence>
<organism evidence="7 8">
    <name type="scientific">Marasmius crinis-equi</name>
    <dbReference type="NCBI Taxonomy" id="585013"/>
    <lineage>
        <taxon>Eukaryota</taxon>
        <taxon>Fungi</taxon>
        <taxon>Dikarya</taxon>
        <taxon>Basidiomycota</taxon>
        <taxon>Agaricomycotina</taxon>
        <taxon>Agaricomycetes</taxon>
        <taxon>Agaricomycetidae</taxon>
        <taxon>Agaricales</taxon>
        <taxon>Marasmiineae</taxon>
        <taxon>Marasmiaceae</taxon>
        <taxon>Marasmius</taxon>
    </lineage>
</organism>